<dbReference type="Proteomes" id="UP000222788">
    <property type="component" value="Unassembled WGS sequence"/>
</dbReference>
<feature type="signal peptide" evidence="1">
    <location>
        <begin position="1"/>
        <end position="17"/>
    </location>
</feature>
<evidence type="ECO:0000313" key="2">
    <source>
        <dbReference type="EMBL" id="PHH49647.1"/>
    </source>
</evidence>
<name>A0A2C5WUE7_9PEZI</name>
<evidence type="ECO:0000313" key="3">
    <source>
        <dbReference type="Proteomes" id="UP000222788"/>
    </source>
</evidence>
<feature type="chain" id="PRO_5012744873" evidence="1">
    <location>
        <begin position="18"/>
        <end position="86"/>
    </location>
</feature>
<evidence type="ECO:0000256" key="1">
    <source>
        <dbReference type="SAM" id="SignalP"/>
    </source>
</evidence>
<keyword evidence="1" id="KW-0732">Signal</keyword>
<accession>A0A2C5WUE7</accession>
<reference evidence="2 3" key="2">
    <citation type="journal article" date="2013" name="IMA Fungus">
        <title>IMA Genome-F 1: Ceratocystis fimbriata: Draft nuclear genome sequence for the plant pathogen, Ceratocystis fimbriata.</title>
        <authorList>
            <person name="Wilken P.M."/>
            <person name="Steenkamp E.T."/>
            <person name="Wingfield M.J."/>
            <person name="de Beer Z.W."/>
            <person name="Wingfield B.D."/>
        </authorList>
    </citation>
    <scope>NUCLEOTIDE SEQUENCE [LARGE SCALE GENOMIC DNA]</scope>
    <source>
        <strain evidence="2 3">CBS 114723</strain>
    </source>
</reference>
<keyword evidence="3" id="KW-1185">Reference proteome</keyword>
<dbReference type="AlphaFoldDB" id="A0A2C5WUE7"/>
<dbReference type="EMBL" id="APWK03000181">
    <property type="protein sequence ID" value="PHH49647.1"/>
    <property type="molecule type" value="Genomic_DNA"/>
</dbReference>
<reference evidence="2 3" key="1">
    <citation type="journal article" date="2013" name="Fungal Biol.">
        <title>Analysis of microsatellite markers in the genome of the plant pathogen Ceratocystis fimbriata.</title>
        <authorList>
            <person name="Simpson M.C."/>
            <person name="Wilken P.M."/>
            <person name="Coetzee M.P."/>
            <person name="Wingfield M.J."/>
            <person name="Wingfield B.D."/>
        </authorList>
    </citation>
    <scope>NUCLEOTIDE SEQUENCE [LARGE SCALE GENOMIC DNA]</scope>
    <source>
        <strain evidence="2 3">CBS 114723</strain>
    </source>
</reference>
<sequence>MHFTAIAALLAAAVVMAIPSPTLEDEPSPVEKRAMGTRWLDYDGNNTEIITDGLNDINGGFASAIFVASSDKKEERLYLCHYNRKQ</sequence>
<proteinExistence type="predicted"/>
<comment type="caution">
    <text evidence="2">The sequence shown here is derived from an EMBL/GenBank/DDBJ whole genome shotgun (WGS) entry which is preliminary data.</text>
</comment>
<protein>
    <submittedName>
        <fullName evidence="2">Uncharacterized protein</fullName>
    </submittedName>
</protein>
<gene>
    <name evidence="2" type="ORF">CFIMG_007703RA00001</name>
</gene>
<organism evidence="2 3">
    <name type="scientific">Ceratocystis fimbriata CBS 114723</name>
    <dbReference type="NCBI Taxonomy" id="1035309"/>
    <lineage>
        <taxon>Eukaryota</taxon>
        <taxon>Fungi</taxon>
        <taxon>Dikarya</taxon>
        <taxon>Ascomycota</taxon>
        <taxon>Pezizomycotina</taxon>
        <taxon>Sordariomycetes</taxon>
        <taxon>Hypocreomycetidae</taxon>
        <taxon>Microascales</taxon>
        <taxon>Ceratocystidaceae</taxon>
        <taxon>Ceratocystis</taxon>
    </lineage>
</organism>